<reference evidence="3" key="1">
    <citation type="journal article" date="2022" name="Int. J. Mol. Sci.">
        <title>Draft Genome of Tanacetum Coccineum: Genomic Comparison of Closely Related Tanacetum-Family Plants.</title>
        <authorList>
            <person name="Yamashiro T."/>
            <person name="Shiraishi A."/>
            <person name="Nakayama K."/>
            <person name="Satake H."/>
        </authorList>
    </citation>
    <scope>NUCLEOTIDE SEQUENCE</scope>
</reference>
<dbReference type="Gene3D" id="4.10.60.10">
    <property type="entry name" value="Zinc finger, CCHC-type"/>
    <property type="match status" value="1"/>
</dbReference>
<dbReference type="SMART" id="SM00343">
    <property type="entry name" value="ZnF_C2HC"/>
    <property type="match status" value="1"/>
</dbReference>
<protein>
    <submittedName>
        <fullName evidence="3">Ribonuclease H-like domain-containing protein</fullName>
    </submittedName>
</protein>
<proteinExistence type="predicted"/>
<dbReference type="InterPro" id="IPR001878">
    <property type="entry name" value="Znf_CCHC"/>
</dbReference>
<dbReference type="SUPFAM" id="SSF57756">
    <property type="entry name" value="Retrovirus zinc finger-like domains"/>
    <property type="match status" value="1"/>
</dbReference>
<keyword evidence="1" id="KW-0862">Zinc</keyword>
<dbReference type="InterPro" id="IPR036875">
    <property type="entry name" value="Znf_CCHC_sf"/>
</dbReference>
<gene>
    <name evidence="3" type="ORF">Tco_0804423</name>
</gene>
<keyword evidence="1" id="KW-0479">Metal-binding</keyword>
<dbReference type="InterPro" id="IPR054722">
    <property type="entry name" value="PolX-like_BBD"/>
</dbReference>
<accession>A0ABQ5A495</accession>
<evidence type="ECO:0000259" key="2">
    <source>
        <dbReference type="PROSITE" id="PS50158"/>
    </source>
</evidence>
<sequence length="468" mass="53260">MRMEQYLQCIDYTLWEIIENGNAPIVTKTIDGKETVIPPTSVEEKAQRRAELKARSTLLMALPNEHQLNTEVIEQTYERLQKLISQLEMHGEVIPQEDINQKFLRSLSQEWTMHTIVWRNKPEIETLSLDDLFNKLKDYESEGVAVSSTTIENLSDDVIYSFFASQLSIPQLDNEDLQQIHPDDLEEIDLRFDKSKVECFNCHKRGHFSRECKAPRNQDSRNKEAPPLTEGRLPALVSLSVEIGAPPHFLAMIGVTKQKKVQLILLSWFILQQVQVLLQTLRPKAVLSAVKENKGNAVKASTCWVWRPNHKILDHQDLKDKGVIDSGCSMQMTGNRSYLIDYEEIDGGFVAFGGNSKGGKITDKGKIKTGKLDFKDLYFVVELKFNLFSVSQMCDKKNNVLFTDTECVVLSPDFKLTDENHVLLKVPRKDNMYKVVTLKNVVYSNPGCLTCLFAKATSDELVIFGIEA</sequence>
<dbReference type="EMBL" id="BQNB010011964">
    <property type="protein sequence ID" value="GJS97455.1"/>
    <property type="molecule type" value="Genomic_DNA"/>
</dbReference>
<dbReference type="Proteomes" id="UP001151760">
    <property type="component" value="Unassembled WGS sequence"/>
</dbReference>
<evidence type="ECO:0000256" key="1">
    <source>
        <dbReference type="PROSITE-ProRule" id="PRU00047"/>
    </source>
</evidence>
<comment type="caution">
    <text evidence="3">The sequence shown here is derived from an EMBL/GenBank/DDBJ whole genome shotgun (WGS) entry which is preliminary data.</text>
</comment>
<reference evidence="3" key="2">
    <citation type="submission" date="2022-01" db="EMBL/GenBank/DDBJ databases">
        <authorList>
            <person name="Yamashiro T."/>
            <person name="Shiraishi A."/>
            <person name="Satake H."/>
            <person name="Nakayama K."/>
        </authorList>
    </citation>
    <scope>NUCLEOTIDE SEQUENCE</scope>
</reference>
<organism evidence="3 4">
    <name type="scientific">Tanacetum coccineum</name>
    <dbReference type="NCBI Taxonomy" id="301880"/>
    <lineage>
        <taxon>Eukaryota</taxon>
        <taxon>Viridiplantae</taxon>
        <taxon>Streptophyta</taxon>
        <taxon>Embryophyta</taxon>
        <taxon>Tracheophyta</taxon>
        <taxon>Spermatophyta</taxon>
        <taxon>Magnoliopsida</taxon>
        <taxon>eudicotyledons</taxon>
        <taxon>Gunneridae</taxon>
        <taxon>Pentapetalae</taxon>
        <taxon>asterids</taxon>
        <taxon>campanulids</taxon>
        <taxon>Asterales</taxon>
        <taxon>Asteraceae</taxon>
        <taxon>Asteroideae</taxon>
        <taxon>Anthemideae</taxon>
        <taxon>Anthemidinae</taxon>
        <taxon>Tanacetum</taxon>
    </lineage>
</organism>
<name>A0ABQ5A495_9ASTR</name>
<evidence type="ECO:0000313" key="4">
    <source>
        <dbReference type="Proteomes" id="UP001151760"/>
    </source>
</evidence>
<feature type="domain" description="CCHC-type" evidence="2">
    <location>
        <begin position="199"/>
        <end position="213"/>
    </location>
</feature>
<dbReference type="Pfam" id="PF22936">
    <property type="entry name" value="Pol_BBD"/>
    <property type="match status" value="1"/>
</dbReference>
<dbReference type="PROSITE" id="PS50158">
    <property type="entry name" value="ZF_CCHC"/>
    <property type="match status" value="1"/>
</dbReference>
<dbReference type="Pfam" id="PF14223">
    <property type="entry name" value="Retrotran_gag_2"/>
    <property type="match status" value="1"/>
</dbReference>
<evidence type="ECO:0000313" key="3">
    <source>
        <dbReference type="EMBL" id="GJS97455.1"/>
    </source>
</evidence>
<keyword evidence="4" id="KW-1185">Reference proteome</keyword>
<keyword evidence="1" id="KW-0863">Zinc-finger</keyword>